<dbReference type="RefSeq" id="WP_148339475.1">
    <property type="nucleotide sequence ID" value="NZ_LR699119.1"/>
</dbReference>
<keyword evidence="2" id="KW-1185">Reference proteome</keyword>
<protein>
    <submittedName>
        <fullName evidence="1">Uncharacterized protein</fullName>
    </submittedName>
</protein>
<organism evidence="1 2">
    <name type="scientific">Aquicella siphonis</name>
    <dbReference type="NCBI Taxonomy" id="254247"/>
    <lineage>
        <taxon>Bacteria</taxon>
        <taxon>Pseudomonadati</taxon>
        <taxon>Pseudomonadota</taxon>
        <taxon>Gammaproteobacteria</taxon>
        <taxon>Legionellales</taxon>
        <taxon>Coxiellaceae</taxon>
        <taxon>Aquicella</taxon>
    </lineage>
</organism>
<evidence type="ECO:0000313" key="1">
    <source>
        <dbReference type="EMBL" id="VVC76242.1"/>
    </source>
</evidence>
<dbReference type="Proteomes" id="UP000324194">
    <property type="component" value="Chromosome 1"/>
</dbReference>
<evidence type="ECO:0000313" key="2">
    <source>
        <dbReference type="Proteomes" id="UP000324194"/>
    </source>
</evidence>
<dbReference type="KEGG" id="asip:AQUSIP_15480"/>
<reference evidence="1 2" key="1">
    <citation type="submission" date="2019-08" db="EMBL/GenBank/DDBJ databases">
        <authorList>
            <person name="Guy L."/>
        </authorList>
    </citation>
    <scope>NUCLEOTIDE SEQUENCE [LARGE SCALE GENOMIC DNA]</scope>
    <source>
        <strain evidence="1 2">SGT-108</strain>
    </source>
</reference>
<proteinExistence type="predicted"/>
<dbReference type="EMBL" id="LR699119">
    <property type="protein sequence ID" value="VVC76242.1"/>
    <property type="molecule type" value="Genomic_DNA"/>
</dbReference>
<accession>A0A5E4PIN6</accession>
<sequence>MLLYTSCDHRYPDSRIETRLTRYPDLNINHFSHISLPFSPHNPHYGQYGDYEYASQLEHRGFIYGAYNPLEVEWFEMLQKLKCVRHPRRQLTYNPDFEYLAEQITQFILSN</sequence>
<gene>
    <name evidence="1" type="ORF">AQUSIP_15480</name>
</gene>
<name>A0A5E4PIN6_9COXI</name>
<dbReference type="AlphaFoldDB" id="A0A5E4PIN6"/>